<evidence type="ECO:0000256" key="1">
    <source>
        <dbReference type="ARBA" id="ARBA00009741"/>
    </source>
</evidence>
<keyword evidence="2 6" id="KW-0963">Cytoplasm</keyword>
<dbReference type="InterPro" id="IPR029063">
    <property type="entry name" value="SAM-dependent_MTases_sf"/>
</dbReference>
<reference evidence="7 8" key="1">
    <citation type="journal article" date="2015" name="Genome Announc.">
        <title>Draft Genome Sequence of Clostridium tyrobutyricum Strain DIVETGP, Isolated from Cow's Milk for Grana Padano Production.</title>
        <authorList>
            <person name="Soggiu A."/>
            <person name="Piras C."/>
            <person name="Gaiarsa S."/>
            <person name="Sassera D."/>
            <person name="Roncada P."/>
            <person name="Bendixen E."/>
            <person name="Brasca M."/>
            <person name="Bonizzi L."/>
        </authorList>
    </citation>
    <scope>NUCLEOTIDE SEQUENCE [LARGE SCALE GENOMIC DNA]</scope>
    <source>
        <strain evidence="7 8">DIVETGP</strain>
    </source>
</reference>
<sequence>MDKNWIELSIATTSSAVEAISGILYNTGVQGISVEDPEDIEFKKKHPGDWDYFDNSLLKQKDYAIIRAYYKENENFQESLNYIKESINNLQEFGIDKGKGTVTVKRVKEQDWENNWKQYYKPTKVGSKIVVVPIWENYKIADDEIPVYLDPGMAFGTGTHETTRMCIKMLENYVGSNSVVFDIGTGSGILSIASAKLNAKQVIGVDLDPVAVKSARENVTYNNISNIKILHGNLMDVVSGKADIIVANIIADIIIPLCDTVKKFLRSGGVFISSGILKEREQEVIDKLEKSDFTVEKIDEDGEWSCITAKYNKV</sequence>
<protein>
    <recommendedName>
        <fullName evidence="6">Ribosomal protein L11 methyltransferase</fullName>
        <shortName evidence="6">L11 Mtase</shortName>
        <ecNumber evidence="6">2.1.1.-</ecNumber>
    </recommendedName>
</protein>
<dbReference type="RefSeq" id="WP_017894841.1">
    <property type="nucleotide sequence ID" value="NZ_CBXI010000043.1"/>
</dbReference>
<dbReference type="PANTHER" id="PTHR43648">
    <property type="entry name" value="ELECTRON TRANSFER FLAVOPROTEIN BETA SUBUNIT LYSINE METHYLTRANSFERASE"/>
    <property type="match status" value="1"/>
</dbReference>
<accession>W6N7S2</accession>
<feature type="binding site" evidence="6">
    <location>
        <position position="184"/>
    </location>
    <ligand>
        <name>S-adenosyl-L-methionine</name>
        <dbReference type="ChEBI" id="CHEBI:59789"/>
    </ligand>
</feature>
<keyword evidence="7" id="KW-0687">Ribonucleoprotein</keyword>
<dbReference type="Pfam" id="PF06325">
    <property type="entry name" value="PrmA"/>
    <property type="match status" value="1"/>
</dbReference>
<dbReference type="EC" id="2.1.1.-" evidence="6"/>
<dbReference type="InterPro" id="IPR004498">
    <property type="entry name" value="Ribosomal_PrmA_MeTrfase"/>
</dbReference>
<dbReference type="GO" id="GO:0005840">
    <property type="term" value="C:ribosome"/>
    <property type="evidence" value="ECO:0007669"/>
    <property type="project" value="UniProtKB-KW"/>
</dbReference>
<organism evidence="7 8">
    <name type="scientific">Clostridium tyrobutyricum DIVETGP</name>
    <dbReference type="NCBI Taxonomy" id="1408889"/>
    <lineage>
        <taxon>Bacteria</taxon>
        <taxon>Bacillati</taxon>
        <taxon>Bacillota</taxon>
        <taxon>Clostridia</taxon>
        <taxon>Eubacteriales</taxon>
        <taxon>Clostridiaceae</taxon>
        <taxon>Clostridium</taxon>
    </lineage>
</organism>
<dbReference type="EMBL" id="CBXI010000043">
    <property type="protein sequence ID" value="CDL92571.1"/>
    <property type="molecule type" value="Genomic_DNA"/>
</dbReference>
<dbReference type="PANTHER" id="PTHR43648:SF1">
    <property type="entry name" value="ELECTRON TRANSFER FLAVOPROTEIN BETA SUBUNIT LYSINE METHYLTRANSFERASE"/>
    <property type="match status" value="1"/>
</dbReference>
<dbReference type="HAMAP" id="MF_00735">
    <property type="entry name" value="Methyltr_PrmA"/>
    <property type="match status" value="1"/>
</dbReference>
<feature type="binding site" evidence="6">
    <location>
        <position position="206"/>
    </location>
    <ligand>
        <name>S-adenosyl-L-methionine</name>
        <dbReference type="ChEBI" id="CHEBI:59789"/>
    </ligand>
</feature>
<dbReference type="Proteomes" id="UP000019482">
    <property type="component" value="Unassembled WGS sequence"/>
</dbReference>
<keyword evidence="7" id="KW-0689">Ribosomal protein</keyword>
<feature type="binding site" evidence="6">
    <location>
        <position position="248"/>
    </location>
    <ligand>
        <name>S-adenosyl-L-methionine</name>
        <dbReference type="ChEBI" id="CHEBI:59789"/>
    </ligand>
</feature>
<evidence type="ECO:0000313" key="7">
    <source>
        <dbReference type="EMBL" id="CDL92571.1"/>
    </source>
</evidence>
<keyword evidence="3 6" id="KW-0489">Methyltransferase</keyword>
<name>W6N7S2_CLOTY</name>
<keyword evidence="4 6" id="KW-0808">Transferase</keyword>
<dbReference type="PIRSF" id="PIRSF000401">
    <property type="entry name" value="RPL11_MTase"/>
    <property type="match status" value="1"/>
</dbReference>
<dbReference type="NCBIfam" id="TIGR00406">
    <property type="entry name" value="prmA"/>
    <property type="match status" value="1"/>
</dbReference>
<dbReference type="SUPFAM" id="SSF53335">
    <property type="entry name" value="S-adenosyl-L-methionine-dependent methyltransferases"/>
    <property type="match status" value="1"/>
</dbReference>
<evidence type="ECO:0000256" key="4">
    <source>
        <dbReference type="ARBA" id="ARBA00022679"/>
    </source>
</evidence>
<dbReference type="GO" id="GO:0032259">
    <property type="term" value="P:methylation"/>
    <property type="evidence" value="ECO:0007669"/>
    <property type="project" value="UniProtKB-KW"/>
</dbReference>
<evidence type="ECO:0000313" key="8">
    <source>
        <dbReference type="Proteomes" id="UP000019482"/>
    </source>
</evidence>
<evidence type="ECO:0000256" key="3">
    <source>
        <dbReference type="ARBA" id="ARBA00022603"/>
    </source>
</evidence>
<feature type="binding site" evidence="6">
    <location>
        <position position="163"/>
    </location>
    <ligand>
        <name>S-adenosyl-L-methionine</name>
        <dbReference type="ChEBI" id="CHEBI:59789"/>
    </ligand>
</feature>
<evidence type="ECO:0000256" key="2">
    <source>
        <dbReference type="ARBA" id="ARBA00022490"/>
    </source>
</evidence>
<dbReference type="CDD" id="cd02440">
    <property type="entry name" value="AdoMet_MTases"/>
    <property type="match status" value="1"/>
</dbReference>
<comment type="caution">
    <text evidence="7">The sequence shown here is derived from an EMBL/GenBank/DDBJ whole genome shotgun (WGS) entry which is preliminary data.</text>
</comment>
<comment type="subcellular location">
    <subcellularLocation>
        <location evidence="6">Cytoplasm</location>
    </subcellularLocation>
</comment>
<evidence type="ECO:0000256" key="6">
    <source>
        <dbReference type="HAMAP-Rule" id="MF_00735"/>
    </source>
</evidence>
<dbReference type="GO" id="GO:0016279">
    <property type="term" value="F:protein-lysine N-methyltransferase activity"/>
    <property type="evidence" value="ECO:0007669"/>
    <property type="project" value="RHEA"/>
</dbReference>
<comment type="catalytic activity">
    <reaction evidence="6">
        <text>L-lysyl-[protein] + 3 S-adenosyl-L-methionine = N(6),N(6),N(6)-trimethyl-L-lysyl-[protein] + 3 S-adenosyl-L-homocysteine + 3 H(+)</text>
        <dbReference type="Rhea" id="RHEA:54192"/>
        <dbReference type="Rhea" id="RHEA-COMP:9752"/>
        <dbReference type="Rhea" id="RHEA-COMP:13826"/>
        <dbReference type="ChEBI" id="CHEBI:15378"/>
        <dbReference type="ChEBI" id="CHEBI:29969"/>
        <dbReference type="ChEBI" id="CHEBI:57856"/>
        <dbReference type="ChEBI" id="CHEBI:59789"/>
        <dbReference type="ChEBI" id="CHEBI:61961"/>
    </reaction>
</comment>
<dbReference type="InterPro" id="IPR050078">
    <property type="entry name" value="Ribosomal_L11_MeTrfase_PrmA"/>
</dbReference>
<dbReference type="GeneID" id="29418862"/>
<comment type="similarity">
    <text evidence="1 6">Belongs to the methyltransferase superfamily. PrmA family.</text>
</comment>
<comment type="function">
    <text evidence="6">Methylates ribosomal protein L11.</text>
</comment>
<dbReference type="Gene3D" id="3.40.50.150">
    <property type="entry name" value="Vaccinia Virus protein VP39"/>
    <property type="match status" value="1"/>
</dbReference>
<evidence type="ECO:0000256" key="5">
    <source>
        <dbReference type="ARBA" id="ARBA00022691"/>
    </source>
</evidence>
<keyword evidence="8" id="KW-1185">Reference proteome</keyword>
<gene>
    <name evidence="6" type="primary">prmA</name>
    <name evidence="7" type="ORF">CTDIVETGP_2641</name>
</gene>
<proteinExistence type="inferred from homology"/>
<dbReference type="OrthoDB" id="9785995at2"/>
<dbReference type="AlphaFoldDB" id="W6N7S2"/>
<keyword evidence="5 6" id="KW-0949">S-adenosyl-L-methionine</keyword>
<dbReference type="GO" id="GO:0005737">
    <property type="term" value="C:cytoplasm"/>
    <property type="evidence" value="ECO:0007669"/>
    <property type="project" value="UniProtKB-SubCell"/>
</dbReference>